<protein>
    <submittedName>
        <fullName evidence="2">YpoC family protein</fullName>
    </submittedName>
</protein>
<dbReference type="RefSeq" id="WP_367777462.1">
    <property type="nucleotide sequence ID" value="NZ_JBFMIA010000001.1"/>
</dbReference>
<evidence type="ECO:0000313" key="2">
    <source>
        <dbReference type="EMBL" id="MEW9500177.1"/>
    </source>
</evidence>
<evidence type="ECO:0000259" key="1">
    <source>
        <dbReference type="Pfam" id="PF21747"/>
    </source>
</evidence>
<proteinExistence type="predicted"/>
<gene>
    <name evidence="2" type="ORF">AB1471_00005</name>
</gene>
<dbReference type="Pfam" id="PF21747">
    <property type="entry name" value="YpoC"/>
    <property type="match status" value="1"/>
</dbReference>
<dbReference type="Proteomes" id="UP001556040">
    <property type="component" value="Unassembled WGS sequence"/>
</dbReference>
<accession>A0ABV3PYL9</accession>
<name>A0ABV3PYL9_9BACL</name>
<feature type="domain" description="YpoC-like" evidence="1">
    <location>
        <begin position="59"/>
        <end position="167"/>
    </location>
</feature>
<keyword evidence="3" id="KW-1185">Reference proteome</keyword>
<comment type="caution">
    <text evidence="2">The sequence shown here is derived from an EMBL/GenBank/DDBJ whole genome shotgun (WGS) entry which is preliminary data.</text>
</comment>
<dbReference type="EMBL" id="JBFMIA010000001">
    <property type="protein sequence ID" value="MEW9500177.1"/>
    <property type="molecule type" value="Genomic_DNA"/>
</dbReference>
<evidence type="ECO:0000313" key="3">
    <source>
        <dbReference type="Proteomes" id="UP001556040"/>
    </source>
</evidence>
<sequence length="171" mass="20480">MNKGSITLADRYMHPLFFKEQEVELPRNGEEHALYSPLFQPDLQATYHGYNPPWESFENWLEILLNEWNLLKEELQPLFEVRSKEAEPLMVKGLSLFYMMIYWSNGRAVDLNNWETSIKELQVSFVNPVERLSFIINRPSMYFSYRQLDEIFTELHKAIAKNQMIKNRKRT</sequence>
<dbReference type="InterPro" id="IPR048427">
    <property type="entry name" value="YpoC"/>
</dbReference>
<organism evidence="2 3">
    <name type="scientific">Jeotgalibacillus marinus</name>
    <dbReference type="NCBI Taxonomy" id="86667"/>
    <lineage>
        <taxon>Bacteria</taxon>
        <taxon>Bacillati</taxon>
        <taxon>Bacillota</taxon>
        <taxon>Bacilli</taxon>
        <taxon>Bacillales</taxon>
        <taxon>Caryophanaceae</taxon>
        <taxon>Jeotgalibacillus</taxon>
    </lineage>
</organism>
<reference evidence="2 3" key="1">
    <citation type="journal article" date="1979" name="Int. J. Syst. Evol. Microbiol.">
        <title>Bacillus globisporus subsp. marinus subsp. nov.</title>
        <authorList>
            <person name="Liu H."/>
        </authorList>
    </citation>
    <scope>NUCLEOTIDE SEQUENCE [LARGE SCALE GENOMIC DNA]</scope>
    <source>
        <strain evidence="2 3">DSM 1297</strain>
    </source>
</reference>